<dbReference type="STRING" id="200378.SAMN05216553_12441"/>
<dbReference type="SUPFAM" id="SSF51735">
    <property type="entry name" value="NAD(P)-binding Rossmann-fold domains"/>
    <property type="match status" value="1"/>
</dbReference>
<proteinExistence type="predicted"/>
<accession>A0A1G8CTP2</accession>
<protein>
    <recommendedName>
        <fullName evidence="2">NAD-dependent epimerase/dehydratase domain-containing protein</fullName>
    </recommendedName>
</protein>
<keyword evidence="1" id="KW-0812">Transmembrane</keyword>
<gene>
    <name evidence="3" type="ORF">SAMN05216553_12441</name>
</gene>
<evidence type="ECO:0000256" key="1">
    <source>
        <dbReference type="SAM" id="Phobius"/>
    </source>
</evidence>
<feature type="domain" description="NAD-dependent epimerase/dehydratase" evidence="2">
    <location>
        <begin position="18"/>
        <end position="104"/>
    </location>
</feature>
<reference evidence="4" key="1">
    <citation type="submission" date="2016-10" db="EMBL/GenBank/DDBJ databases">
        <authorList>
            <person name="Varghese N."/>
            <person name="Submissions S."/>
        </authorList>
    </citation>
    <scope>NUCLEOTIDE SEQUENCE [LARGE SCALE GENOMIC DNA]</scope>
    <source>
        <strain evidence="4">CGMCC 4.3506</strain>
    </source>
</reference>
<keyword evidence="1" id="KW-0472">Membrane</keyword>
<evidence type="ECO:0000259" key="2">
    <source>
        <dbReference type="Pfam" id="PF01370"/>
    </source>
</evidence>
<dbReference type="AlphaFoldDB" id="A0A1G8CTP2"/>
<organism evidence="3 4">
    <name type="scientific">Lentzea fradiae</name>
    <dbReference type="NCBI Taxonomy" id="200378"/>
    <lineage>
        <taxon>Bacteria</taxon>
        <taxon>Bacillati</taxon>
        <taxon>Actinomycetota</taxon>
        <taxon>Actinomycetes</taxon>
        <taxon>Pseudonocardiales</taxon>
        <taxon>Pseudonocardiaceae</taxon>
        <taxon>Lentzea</taxon>
    </lineage>
</organism>
<dbReference type="InterPro" id="IPR036291">
    <property type="entry name" value="NAD(P)-bd_dom_sf"/>
</dbReference>
<evidence type="ECO:0000313" key="4">
    <source>
        <dbReference type="Proteomes" id="UP000199623"/>
    </source>
</evidence>
<dbReference type="Pfam" id="PF01370">
    <property type="entry name" value="Epimerase"/>
    <property type="match status" value="1"/>
</dbReference>
<dbReference type="EMBL" id="FNCC01000024">
    <property type="protein sequence ID" value="SDH48852.1"/>
    <property type="molecule type" value="Genomic_DNA"/>
</dbReference>
<keyword evidence="1" id="KW-1133">Transmembrane helix</keyword>
<feature type="transmembrane region" description="Helical" evidence="1">
    <location>
        <begin position="16"/>
        <end position="34"/>
    </location>
</feature>
<name>A0A1G8CTP2_9PSEU</name>
<sequence length="386" mass="41985">MTTPTRRKEPKSVKPHVMIVGAGLLGYGVLELLMRRSEDVRITVVGTDREQTRRRANLALHAVTQMGYYPSVEADQVDLFDVDRTAELIARVAPDVIFTTASLQPWWQIFELPKALAEEIDRASIGPWLPMQLTLVYHLMQAVRRAGSDAKVVNAALPDVTHALLDTAGLAPTIGVGNVANVVPGLRRAAADLLDVPLRSVQLRLVAEAFVSSGLKNDHTVNGAPYLLHVLVDDVDRTADVSVPDVVRLLSTRYARIGARDGTRLTAASALTVLDAVLDDTGAVVHAPGPNALIGGYPVRVWRDRVELALPEGVTEQQAREVNERAMVFDGIAEVRPDGTAVYTPENMAIIEKFLGYSARTVHLDESRAQAEELGAAYRAFRDGLS</sequence>
<dbReference type="Gene3D" id="3.40.50.720">
    <property type="entry name" value="NAD(P)-binding Rossmann-like Domain"/>
    <property type="match status" value="1"/>
</dbReference>
<evidence type="ECO:0000313" key="3">
    <source>
        <dbReference type="EMBL" id="SDH48852.1"/>
    </source>
</evidence>
<dbReference type="Proteomes" id="UP000199623">
    <property type="component" value="Unassembled WGS sequence"/>
</dbReference>
<keyword evidence="4" id="KW-1185">Reference proteome</keyword>
<dbReference type="InterPro" id="IPR001509">
    <property type="entry name" value="Epimerase_deHydtase"/>
</dbReference>